<dbReference type="EMBL" id="CP016895">
    <property type="protein sequence ID" value="AOA58338.1"/>
    <property type="molecule type" value="Genomic_DNA"/>
</dbReference>
<dbReference type="STRING" id="1789224.BFG52_08205"/>
<dbReference type="OrthoDB" id="7026141at2"/>
<dbReference type="KEGG" id="ala:BFG52_08205"/>
<evidence type="ECO:0000313" key="2">
    <source>
        <dbReference type="Proteomes" id="UP000093391"/>
    </source>
</evidence>
<accession>A0A1B2LZG0</accession>
<evidence type="ECO:0000313" key="1">
    <source>
        <dbReference type="EMBL" id="AOA58338.1"/>
    </source>
</evidence>
<protein>
    <submittedName>
        <fullName evidence="1">Uncharacterized protein</fullName>
    </submittedName>
</protein>
<dbReference type="RefSeq" id="WP_067554575.1">
    <property type="nucleotide sequence ID" value="NZ_CP016895.1"/>
</dbReference>
<dbReference type="Proteomes" id="UP000093391">
    <property type="component" value="Chromosome"/>
</dbReference>
<name>A0A1B2LZG0_9GAMM</name>
<proteinExistence type="predicted"/>
<gene>
    <name evidence="1" type="ORF">BFG52_08205</name>
</gene>
<sequence>MKTLFLMPNTWDLALDVHGNLATATSTYQRAQDIASACRVFKQDMYFNQTEGIPYLEDILGKGKYSLALYRKHLTDAALSIEGVTEVKVDLYPLNNRLLRGAIQFKDKDGKTGVIDL</sequence>
<dbReference type="AlphaFoldDB" id="A0A1B2LZG0"/>
<keyword evidence="2" id="KW-1185">Reference proteome</keyword>
<organism evidence="1 2">
    <name type="scientific">Acinetobacter larvae</name>
    <dbReference type="NCBI Taxonomy" id="1789224"/>
    <lineage>
        <taxon>Bacteria</taxon>
        <taxon>Pseudomonadati</taxon>
        <taxon>Pseudomonadota</taxon>
        <taxon>Gammaproteobacteria</taxon>
        <taxon>Moraxellales</taxon>
        <taxon>Moraxellaceae</taxon>
        <taxon>Acinetobacter</taxon>
    </lineage>
</organism>
<reference evidence="1 2" key="1">
    <citation type="submission" date="2016-08" db="EMBL/GenBank/DDBJ databases">
        <authorList>
            <person name="Seilhamer J.J."/>
        </authorList>
    </citation>
    <scope>NUCLEOTIDE SEQUENCE [LARGE SCALE GENOMIC DNA]</scope>
    <source>
        <strain evidence="1 2">BRTC-1</strain>
    </source>
</reference>